<feature type="domain" description="ApeI dehydratase-like" evidence="1">
    <location>
        <begin position="4"/>
        <end position="87"/>
    </location>
</feature>
<proteinExistence type="predicted"/>
<dbReference type="Proteomes" id="UP000681075">
    <property type="component" value="Unassembled WGS sequence"/>
</dbReference>
<comment type="caution">
    <text evidence="2">The sequence shown here is derived from an EMBL/GenBank/DDBJ whole genome shotgun (WGS) entry which is preliminary data.</text>
</comment>
<accession>A0A8S8XAM6</accession>
<evidence type="ECO:0000259" key="1">
    <source>
        <dbReference type="Pfam" id="PF22818"/>
    </source>
</evidence>
<evidence type="ECO:0000313" key="3">
    <source>
        <dbReference type="Proteomes" id="UP000681075"/>
    </source>
</evidence>
<dbReference type="Gene3D" id="3.10.129.10">
    <property type="entry name" value="Hotdog Thioesterase"/>
    <property type="match status" value="1"/>
</dbReference>
<dbReference type="RefSeq" id="WP_420241162.1">
    <property type="nucleotide sequence ID" value="NZ_BOPV01000001.1"/>
</dbReference>
<gene>
    <name evidence="2" type="ORF">TMPK1_04330</name>
</gene>
<dbReference type="InterPro" id="IPR054545">
    <property type="entry name" value="ApeI-like"/>
</dbReference>
<dbReference type="Pfam" id="PF22818">
    <property type="entry name" value="ApeI-like"/>
    <property type="match status" value="1"/>
</dbReference>
<dbReference type="EMBL" id="BOPV01000001">
    <property type="protein sequence ID" value="GIL38196.1"/>
    <property type="molecule type" value="Genomic_DNA"/>
</dbReference>
<name>A0A8S8XAM6_9PROT</name>
<reference evidence="2" key="1">
    <citation type="submission" date="2021-02" db="EMBL/GenBank/DDBJ databases">
        <title>Genome sequence of Rhodospirillales sp. strain TMPK1 isolated from soil.</title>
        <authorList>
            <person name="Nakai R."/>
            <person name="Kusada H."/>
            <person name="Tamaki H."/>
        </authorList>
    </citation>
    <scope>NUCLEOTIDE SEQUENCE</scope>
    <source>
        <strain evidence="2">TMPK1</strain>
    </source>
</reference>
<protein>
    <recommendedName>
        <fullName evidence="1">ApeI dehydratase-like domain-containing protein</fullName>
    </recommendedName>
</protein>
<sequence>MSSAEFTIVAEHPSLPGHFPGDPIVPGVVLLDRVTALVGAAVAPARLAAVTSVKFLSPVRPGEAVHVTWRDRADGDVAFDCRCGDRAALNGSLRFTV</sequence>
<keyword evidence="3" id="KW-1185">Reference proteome</keyword>
<dbReference type="AlphaFoldDB" id="A0A8S8XAM6"/>
<dbReference type="SUPFAM" id="SSF54637">
    <property type="entry name" value="Thioesterase/thiol ester dehydrase-isomerase"/>
    <property type="match status" value="1"/>
</dbReference>
<dbReference type="GO" id="GO:0016829">
    <property type="term" value="F:lyase activity"/>
    <property type="evidence" value="ECO:0007669"/>
    <property type="project" value="UniProtKB-KW"/>
</dbReference>
<dbReference type="InterPro" id="IPR029069">
    <property type="entry name" value="HotDog_dom_sf"/>
</dbReference>
<organism evidence="2 3">
    <name type="scientific">Roseiterribacter gracilis</name>
    <dbReference type="NCBI Taxonomy" id="2812848"/>
    <lineage>
        <taxon>Bacteria</taxon>
        <taxon>Pseudomonadati</taxon>
        <taxon>Pseudomonadota</taxon>
        <taxon>Alphaproteobacteria</taxon>
        <taxon>Rhodospirillales</taxon>
        <taxon>Roseiterribacteraceae</taxon>
        <taxon>Roseiterribacter</taxon>
    </lineage>
</organism>
<evidence type="ECO:0000313" key="2">
    <source>
        <dbReference type="EMBL" id="GIL38196.1"/>
    </source>
</evidence>